<keyword evidence="4" id="KW-1185">Reference proteome</keyword>
<evidence type="ECO:0000313" key="3">
    <source>
        <dbReference type="EMBL" id="CAK9181858.1"/>
    </source>
</evidence>
<organism evidence="3 4">
    <name type="scientific">Ilex paraguariensis</name>
    <name type="common">yerba mate</name>
    <dbReference type="NCBI Taxonomy" id="185542"/>
    <lineage>
        <taxon>Eukaryota</taxon>
        <taxon>Viridiplantae</taxon>
        <taxon>Streptophyta</taxon>
        <taxon>Embryophyta</taxon>
        <taxon>Tracheophyta</taxon>
        <taxon>Spermatophyta</taxon>
        <taxon>Magnoliopsida</taxon>
        <taxon>eudicotyledons</taxon>
        <taxon>Gunneridae</taxon>
        <taxon>Pentapetalae</taxon>
        <taxon>asterids</taxon>
        <taxon>campanulids</taxon>
        <taxon>Aquifoliales</taxon>
        <taxon>Aquifoliaceae</taxon>
        <taxon>Ilex</taxon>
    </lineage>
</organism>
<dbReference type="EMBL" id="CAUOFW020008168">
    <property type="protein sequence ID" value="CAK9181858.1"/>
    <property type="molecule type" value="Genomic_DNA"/>
</dbReference>
<feature type="region of interest" description="Disordered" evidence="1">
    <location>
        <begin position="21"/>
        <end position="62"/>
    </location>
</feature>
<evidence type="ECO:0000259" key="2">
    <source>
        <dbReference type="SMART" id="SM01362"/>
    </source>
</evidence>
<dbReference type="PANTHER" id="PTHR12858:SF2">
    <property type="entry name" value="RIBOSOME BIOGENESIS PROTEIN BMS1 HOMOLOG"/>
    <property type="match status" value="1"/>
</dbReference>
<feature type="region of interest" description="Disordered" evidence="1">
    <location>
        <begin position="193"/>
        <end position="222"/>
    </location>
</feature>
<proteinExistence type="predicted"/>
<protein>
    <recommendedName>
        <fullName evidence="2">Ribosome biogenesis protein BMS1/TSR1 C-terminal domain-containing protein</fullName>
    </recommendedName>
</protein>
<dbReference type="AlphaFoldDB" id="A0ABC8ULD2"/>
<evidence type="ECO:0000313" key="4">
    <source>
        <dbReference type="Proteomes" id="UP001642360"/>
    </source>
</evidence>
<dbReference type="InterPro" id="IPR007034">
    <property type="entry name" value="BMS1_TSR1_C"/>
</dbReference>
<feature type="region of interest" description="Disordered" evidence="1">
    <location>
        <begin position="95"/>
        <end position="137"/>
    </location>
</feature>
<dbReference type="PANTHER" id="PTHR12858">
    <property type="entry name" value="RIBOSOME BIOGENESIS PROTEIN"/>
    <property type="match status" value="1"/>
</dbReference>
<comment type="caution">
    <text evidence="3">The sequence shown here is derived from an EMBL/GenBank/DDBJ whole genome shotgun (WGS) entry which is preliminary data.</text>
</comment>
<feature type="compositionally biased region" description="Acidic residues" evidence="1">
    <location>
        <begin position="45"/>
        <end position="57"/>
    </location>
</feature>
<sequence>MYDVKRCFYLLMYFAFTSLQEDADEDDESNDDDVDDKSSSHSDFSEEEDRERDEDDMGNASKWKDSLVERTISRQHSNLLQLVYGKSESKLSAYTNDAQCSTEDEESEDDELFKPKGEGTKKLGEGSDTDNVNTDDYSKVTNHYSLQNWRKEEFAESIRDRFVTGDWSTAGRRGQISEADSDGDVLGDFEDLETSEKHESRQTSDNGDDDAVHQHDDVTTEERRLKKLAIRAKFDTQYDGSESLDEENGNKRGTKFHRNQVNDSGFVEKLKEEIELRKQHNIAELNDLDEAKQLEIEGYRTGTYVRLEIHGVPCEMVEHFDPRDPILIGGIGLAEENVGYMQVRLKRHRWHKKLLKTRDPMIVSIGWRRYQTTPIYAVEDRNGRHHMLKYTPEHMHCLAMFWGPLAPPNTGVVAVQNLSNNQATFRITATAVVLESNHAARIVKKIKLVGCPCKIFKKTALIKDMFTSDLEIARFEGAAVRTVSGIRGQVKKAAKEDIGNQQKKKGGQPKEGIARCTFEDKILRSDIVFLRAWTQVEVPCFYNPLTTALQPRNQTWQGMKTVAELRNERNFPVTVNKDSLYKPIERKPRKFNPPVIPKSLQAALPFASKSKDIQRRKRPLLENQRAVVLEPNEHELHTRVQHLQLITHEKMKKRKLKEEEKRKSHEAEKAREEQLSKKRRREEQRERFREQDNLKRKSRGGSGA</sequence>
<evidence type="ECO:0000256" key="1">
    <source>
        <dbReference type="SAM" id="MobiDB-lite"/>
    </source>
</evidence>
<feature type="region of interest" description="Disordered" evidence="1">
    <location>
        <begin position="239"/>
        <end position="258"/>
    </location>
</feature>
<reference evidence="3 4" key="1">
    <citation type="submission" date="2024-02" db="EMBL/GenBank/DDBJ databases">
        <authorList>
            <person name="Vignale AGUSTIN F."/>
            <person name="Sosa J E."/>
            <person name="Modenutti C."/>
        </authorList>
    </citation>
    <scope>NUCLEOTIDE SEQUENCE [LARGE SCALE GENOMIC DNA]</scope>
</reference>
<feature type="compositionally biased region" description="Acidic residues" evidence="1">
    <location>
        <begin position="102"/>
        <end position="111"/>
    </location>
</feature>
<gene>
    <name evidence="3" type="ORF">ILEXP_LOCUS51968</name>
</gene>
<dbReference type="Proteomes" id="UP001642360">
    <property type="component" value="Unassembled WGS sequence"/>
</dbReference>
<accession>A0ABC8ULD2</accession>
<dbReference type="SMART" id="SM01362">
    <property type="entry name" value="DUF663"/>
    <property type="match status" value="1"/>
</dbReference>
<feature type="compositionally biased region" description="Basic and acidic residues" evidence="1">
    <location>
        <begin position="210"/>
        <end position="222"/>
    </location>
</feature>
<dbReference type="Pfam" id="PF04950">
    <property type="entry name" value="RIBIOP_C"/>
    <property type="match status" value="1"/>
</dbReference>
<dbReference type="InterPro" id="IPR039761">
    <property type="entry name" value="Bms1/Tsr1"/>
</dbReference>
<feature type="compositionally biased region" description="Basic and acidic residues" evidence="1">
    <location>
        <begin position="656"/>
        <end position="695"/>
    </location>
</feature>
<feature type="compositionally biased region" description="Acidic residues" evidence="1">
    <location>
        <begin position="21"/>
        <end position="35"/>
    </location>
</feature>
<feature type="domain" description="Ribosome biogenesis protein BMS1/TSR1 C-terminal" evidence="2">
    <location>
        <begin position="211"/>
        <end position="536"/>
    </location>
</feature>
<name>A0ABC8ULD2_9AQUA</name>
<feature type="region of interest" description="Disordered" evidence="1">
    <location>
        <begin position="647"/>
        <end position="704"/>
    </location>
</feature>
<feature type="compositionally biased region" description="Basic and acidic residues" evidence="1">
    <location>
        <begin position="112"/>
        <end position="125"/>
    </location>
</feature>